<keyword evidence="1" id="KW-0808">Transferase</keyword>
<gene>
    <name evidence="1" type="ORF">CJD35_04485</name>
</gene>
<accession>A0A249MR70</accession>
<evidence type="ECO:0000313" key="2">
    <source>
        <dbReference type="Proteomes" id="UP000217141"/>
    </source>
</evidence>
<dbReference type="Proteomes" id="UP000217141">
    <property type="component" value="Chromosome I"/>
</dbReference>
<evidence type="ECO:0000313" key="1">
    <source>
        <dbReference type="EMBL" id="ASY43792.1"/>
    </source>
</evidence>
<dbReference type="EMBL" id="CP022745">
    <property type="protein sequence ID" value="ASY43792.1"/>
    <property type="molecule type" value="Genomic_DNA"/>
</dbReference>
<protein>
    <submittedName>
        <fullName evidence="1">Sulfotransferase family protein</fullName>
    </submittedName>
</protein>
<dbReference type="Gene3D" id="3.40.50.300">
    <property type="entry name" value="P-loop containing nucleotide triphosphate hydrolases"/>
    <property type="match status" value="1"/>
</dbReference>
<dbReference type="InterPro" id="IPR027417">
    <property type="entry name" value="P-loop_NTPase"/>
</dbReference>
<proteinExistence type="predicted"/>
<dbReference type="GO" id="GO:0016740">
    <property type="term" value="F:transferase activity"/>
    <property type="evidence" value="ECO:0007669"/>
    <property type="project" value="UniProtKB-KW"/>
</dbReference>
<dbReference type="AlphaFoldDB" id="A0A249MR70"/>
<dbReference type="KEGG" id="shyd:CJD35_04485"/>
<sequence>MKLFVIGFPKSGTTTLHKALEASGMSTLHWRQGDKFLGKMIYDAYMAGEDPLRDFGNIDCITQADVCLPRHKLNYWPNLDFQIIAAIRRYHPDCLLALNYRDPVKVVSSMNRWLDMRKRFIASDIPGLPKGFGAKDSELLTWIEGHYDACRRLLGSDPKFFEYDIEDPKAPQILSERLGVELAWWGKANVNEAA</sequence>
<organism evidence="1 2">
    <name type="scientific">Sphingobium xenophagum</name>
    <dbReference type="NCBI Taxonomy" id="121428"/>
    <lineage>
        <taxon>Bacteria</taxon>
        <taxon>Pseudomonadati</taxon>
        <taxon>Pseudomonadota</taxon>
        <taxon>Alphaproteobacteria</taxon>
        <taxon>Sphingomonadales</taxon>
        <taxon>Sphingomonadaceae</taxon>
        <taxon>Sphingobium</taxon>
    </lineage>
</organism>
<reference evidence="1 2" key="1">
    <citation type="submission" date="2017-08" db="EMBL/GenBank/DDBJ databases">
        <title>Whole Genome Sequence of Sphingobium hydrophobicum C1: Insights into Adaption to the Electronic-waste Contaminated Sediment.</title>
        <authorList>
            <person name="Song D."/>
            <person name="Chen X."/>
            <person name="Xu M."/>
        </authorList>
    </citation>
    <scope>NUCLEOTIDE SEQUENCE [LARGE SCALE GENOMIC DNA]</scope>
    <source>
        <strain evidence="1 2">C1</strain>
    </source>
</reference>
<dbReference type="SUPFAM" id="SSF52540">
    <property type="entry name" value="P-loop containing nucleoside triphosphate hydrolases"/>
    <property type="match status" value="1"/>
</dbReference>
<dbReference type="RefSeq" id="WP_017181208.1">
    <property type="nucleotide sequence ID" value="NZ_CP022745.1"/>
</dbReference>
<name>A0A249MR70_SPHXE</name>